<dbReference type="eggNOG" id="COG0715">
    <property type="taxonomic scope" value="Bacteria"/>
</dbReference>
<accession>A0A090QMT0</accession>
<proteinExistence type="predicted"/>
<keyword evidence="1" id="KW-0732">Signal</keyword>
<dbReference type="STRING" id="754436.JCM19237_2392"/>
<name>A0A090QMT0_9GAMM</name>
<dbReference type="Gene3D" id="3.40.190.10">
    <property type="entry name" value="Periplasmic binding protein-like II"/>
    <property type="match status" value="2"/>
</dbReference>
<dbReference type="PANTHER" id="PTHR31528:SF3">
    <property type="entry name" value="THIAMINE BIOSYNTHESIS PROTEIN HI_0357-RELATED"/>
    <property type="match status" value="1"/>
</dbReference>
<dbReference type="Proteomes" id="UP000029227">
    <property type="component" value="Unassembled WGS sequence"/>
</dbReference>
<feature type="signal peptide" evidence="1">
    <location>
        <begin position="1"/>
        <end position="28"/>
    </location>
</feature>
<feature type="domain" description="SsuA/THI5-like" evidence="2">
    <location>
        <begin position="51"/>
        <end position="263"/>
    </location>
</feature>
<evidence type="ECO:0000313" key="4">
    <source>
        <dbReference type="Proteomes" id="UP000029227"/>
    </source>
</evidence>
<dbReference type="InterPro" id="IPR015168">
    <property type="entry name" value="SsuA/THI5"/>
</dbReference>
<sequence>MKKTGMRHAAIAAVSLMLSLTASQAAFADTSAPTTKPTPKSMTLMLDWFVNPNHGPIVIAQEKGYFKANGLDITIQEPADPSMPPKLVAANKADLAITYQPNLTIDVAAGLPLVRAGTLIATPLNTLMVLEGKGINSMADFKGKTIGIAIAGNEEATIGTMLQSGGVNFDDVKIINVGWALSSSLASGKVDAIWGGLRNFETNQLALEGYKAKAFFPEEHGVPAYDELVFVANANTYDKAAINAFNHALEQATTYIVNHPQAAWKTFVAYAPDTLDNELNHRAWNDTLTRFALRPAAVDLQRYDDYAAFMKSHNIISTQPTRRITSLSFSNAYHTEYQK</sequence>
<evidence type="ECO:0000259" key="2">
    <source>
        <dbReference type="Pfam" id="PF09084"/>
    </source>
</evidence>
<dbReference type="PANTHER" id="PTHR31528">
    <property type="entry name" value="4-AMINO-5-HYDROXYMETHYL-2-METHYLPYRIMIDINE PHOSPHATE SYNTHASE THI11-RELATED"/>
    <property type="match status" value="1"/>
</dbReference>
<gene>
    <name evidence="3" type="ORF">JCM19237_2392</name>
</gene>
<dbReference type="InterPro" id="IPR027939">
    <property type="entry name" value="NMT1/THI5"/>
</dbReference>
<evidence type="ECO:0000313" key="3">
    <source>
        <dbReference type="EMBL" id="GAL04241.1"/>
    </source>
</evidence>
<comment type="caution">
    <text evidence="3">The sequence shown here is derived from an EMBL/GenBank/DDBJ whole genome shotgun (WGS) entry which is preliminary data.</text>
</comment>
<dbReference type="GO" id="GO:0009228">
    <property type="term" value="P:thiamine biosynthetic process"/>
    <property type="evidence" value="ECO:0007669"/>
    <property type="project" value="InterPro"/>
</dbReference>
<protein>
    <submittedName>
        <fullName evidence="3">Hydroxymethylpyrimidine ABC transporter substrate-binding component</fullName>
    </submittedName>
</protein>
<organism evidence="3 4">
    <name type="scientific">Photobacterium aphoticum</name>
    <dbReference type="NCBI Taxonomy" id="754436"/>
    <lineage>
        <taxon>Bacteria</taxon>
        <taxon>Pseudomonadati</taxon>
        <taxon>Pseudomonadota</taxon>
        <taxon>Gammaproteobacteria</taxon>
        <taxon>Vibrionales</taxon>
        <taxon>Vibrionaceae</taxon>
        <taxon>Photobacterium</taxon>
    </lineage>
</organism>
<feature type="chain" id="PRO_5001863475" evidence="1">
    <location>
        <begin position="29"/>
        <end position="339"/>
    </location>
</feature>
<dbReference type="AlphaFoldDB" id="A0A090QMT0"/>
<dbReference type="Pfam" id="PF09084">
    <property type="entry name" value="NMT1"/>
    <property type="match status" value="1"/>
</dbReference>
<evidence type="ECO:0000256" key="1">
    <source>
        <dbReference type="SAM" id="SignalP"/>
    </source>
</evidence>
<reference evidence="3 4" key="1">
    <citation type="journal article" date="2014" name="Genome Announc.">
        <title>Draft Genome Sequences of Two Vibrionaceae Species, Vibrio ponticus C121 and Photobacterium aphoticum C119, Isolated as Coral Reef Microbiota.</title>
        <authorList>
            <person name="Al-saari N."/>
            <person name="Meirelles P.M."/>
            <person name="Mino S."/>
            <person name="Suda W."/>
            <person name="Oshima K."/>
            <person name="Hattori M."/>
            <person name="Ohkuma M."/>
            <person name="Thompson F.L."/>
            <person name="Gomez-Gil B."/>
            <person name="Sawabe T."/>
            <person name="Sawabe T."/>
        </authorList>
    </citation>
    <scope>NUCLEOTIDE SEQUENCE [LARGE SCALE GENOMIC DNA]</scope>
    <source>
        <strain evidence="3 4">JCM 19237</strain>
    </source>
</reference>
<dbReference type="SUPFAM" id="SSF53850">
    <property type="entry name" value="Periplasmic binding protein-like II"/>
    <property type="match status" value="1"/>
</dbReference>
<dbReference type="EMBL" id="BBMN01000003">
    <property type="protein sequence ID" value="GAL04241.1"/>
    <property type="molecule type" value="Genomic_DNA"/>
</dbReference>